<dbReference type="Pfam" id="PF08487">
    <property type="entry name" value="VIT"/>
    <property type="match status" value="1"/>
</dbReference>
<organism evidence="4 5">
    <name type="scientific">Lepisosteus oculatus</name>
    <name type="common">Spotted gar</name>
    <dbReference type="NCBI Taxonomy" id="7918"/>
    <lineage>
        <taxon>Eukaryota</taxon>
        <taxon>Metazoa</taxon>
        <taxon>Chordata</taxon>
        <taxon>Craniata</taxon>
        <taxon>Vertebrata</taxon>
        <taxon>Euteleostomi</taxon>
        <taxon>Actinopterygii</taxon>
        <taxon>Neopterygii</taxon>
        <taxon>Holostei</taxon>
        <taxon>Semionotiformes</taxon>
        <taxon>Lepisosteidae</taxon>
        <taxon>Lepisosteus</taxon>
    </lineage>
</organism>
<dbReference type="AlphaFoldDB" id="W5MMN6"/>
<evidence type="ECO:0000259" key="2">
    <source>
        <dbReference type="PROSITE" id="PS50234"/>
    </source>
</evidence>
<dbReference type="EMBL" id="AHAT01034711">
    <property type="status" value="NOT_ANNOTATED_CDS"/>
    <property type="molecule type" value="Genomic_DNA"/>
</dbReference>
<dbReference type="SMART" id="SM00609">
    <property type="entry name" value="VIT"/>
    <property type="match status" value="1"/>
</dbReference>
<dbReference type="Bgee" id="ENSLOCG00000007937">
    <property type="expression patterns" value="Expressed in embryo and 13 other cell types or tissues"/>
</dbReference>
<feature type="region of interest" description="Disordered" evidence="1">
    <location>
        <begin position="558"/>
        <end position="577"/>
    </location>
</feature>
<dbReference type="OMA" id="FNVIRFD"/>
<dbReference type="EMBL" id="AHAT01034712">
    <property type="status" value="NOT_ANNOTATED_CDS"/>
    <property type="molecule type" value="Genomic_DNA"/>
</dbReference>
<evidence type="ECO:0000256" key="1">
    <source>
        <dbReference type="SAM" id="MobiDB-lite"/>
    </source>
</evidence>
<dbReference type="SMART" id="SM00327">
    <property type="entry name" value="VWA"/>
    <property type="match status" value="1"/>
</dbReference>
<accession>W5MMN6</accession>
<dbReference type="PANTHER" id="PTHR45737:SF6">
    <property type="entry name" value="VON WILLEBRAND FACTOR A DOMAIN-CONTAINING PROTEIN 5A"/>
    <property type="match status" value="1"/>
</dbReference>
<proteinExistence type="predicted"/>
<dbReference type="Pfam" id="PF13768">
    <property type="entry name" value="VWA_3"/>
    <property type="match status" value="1"/>
</dbReference>
<name>W5MMN6_LEPOC</name>
<dbReference type="Gene3D" id="3.40.50.410">
    <property type="entry name" value="von Willebrand factor, type A domain"/>
    <property type="match status" value="1"/>
</dbReference>
<feature type="domain" description="VWFA" evidence="2">
    <location>
        <begin position="283"/>
        <end position="460"/>
    </location>
</feature>
<dbReference type="PROSITE" id="PS50234">
    <property type="entry name" value="VWFA"/>
    <property type="match status" value="1"/>
</dbReference>
<feature type="compositionally biased region" description="Polar residues" evidence="1">
    <location>
        <begin position="235"/>
        <end position="250"/>
    </location>
</feature>
<dbReference type="PROSITE" id="PS51468">
    <property type="entry name" value="VIT"/>
    <property type="match status" value="1"/>
</dbReference>
<sequence length="796" mass="86150">MESCCGLLTLKNEPGKTRLPVCLPVSICAGQCHGTSVLLQYLNSKEPSSIKVFVFLISGMKQACQVTEEPLVPFGYSERFRSQQVRGTAREEYDDAVSSGQQAFLLEESDESPDVFRLSVGSLPPGQSASVSLSYVTELPLQEDGALRFCLPGVLNPRYTPAGGESVTAEAPGVPGGAVPYTLALGAHISSPSSIDRVQSNCPLSPLEYLAEDKSQAKVRVAQHRDAVQPAVHLQESSSSSARPGALTSSSPAGSLMGDAAVMLSLYPEFPGAVSSALSSFGEFIFLVDRSGSMGCEMSSQGGGQQRIESARDTLLLLLKSLPLGCYFNIYGFGSTHESFFPESVEYSQDTMDKALAKVKTMEADLGGTEILQPLTEIYNKPCLPAHPRQLFVFTDGEVGNTKQVTDLVKTNSLSHRCFTFGIGEGASSALIRGMATEGSGHFQFITGTERLQPKVMQSLRFALQPAVREISVRWDVPSGLEVSSLSPPLKALFQGQRALLYAQLKGQCDHSAEGSVLLEYKLGDEPYKSKLSFSLKPDKENGLTIHRLGARSLLRSLEREEREQEGEEEKKAVRKRATELSTQSGVVCSHTAFIGVNKENKQPVQGPVLRRNIPRFHKRQSPVDMHCCSQGVQEKIARPSLKSAAMPMPKIFAGVKIPEGPVGLPLVWSALSKFQTLECQSTPEPEEDPLLKLISLQKANGSWDLDEALLAVLGKTEQEVASKMPGEGLDKTAWATLLALLWLHGFKLDSRDEWQFVALKAVSWIKAQPGLDVAQCVQAGATLLGCQVDPQSLGM</sequence>
<dbReference type="PANTHER" id="PTHR45737">
    <property type="entry name" value="VON WILLEBRAND FACTOR A DOMAIN-CONTAINING PROTEIN 5A"/>
    <property type="match status" value="1"/>
</dbReference>
<reference evidence="4" key="2">
    <citation type="submission" date="2025-08" db="UniProtKB">
        <authorList>
            <consortium name="Ensembl"/>
        </authorList>
    </citation>
    <scope>IDENTIFICATION</scope>
</reference>
<evidence type="ECO:0000259" key="3">
    <source>
        <dbReference type="PROSITE" id="PS51468"/>
    </source>
</evidence>
<evidence type="ECO:0008006" key="6">
    <source>
        <dbReference type="Google" id="ProtNLM"/>
    </source>
</evidence>
<dbReference type="Ensembl" id="ENSLOCT00000009656.1">
    <property type="protein sequence ID" value="ENSLOCP00000009645.1"/>
    <property type="gene ID" value="ENSLOCG00000007937.1"/>
</dbReference>
<evidence type="ECO:0000313" key="5">
    <source>
        <dbReference type="Proteomes" id="UP000018468"/>
    </source>
</evidence>
<feature type="region of interest" description="Disordered" evidence="1">
    <location>
        <begin position="230"/>
        <end position="250"/>
    </location>
</feature>
<dbReference type="GeneTree" id="ENSGT00940000162662"/>
<dbReference type="EMBL" id="AHAT01034710">
    <property type="status" value="NOT_ANNOTATED_CDS"/>
    <property type="molecule type" value="Genomic_DNA"/>
</dbReference>
<dbReference type="SUPFAM" id="SSF53300">
    <property type="entry name" value="vWA-like"/>
    <property type="match status" value="1"/>
</dbReference>
<dbReference type="eggNOG" id="ENOG502QRPK">
    <property type="taxonomic scope" value="Eukaryota"/>
</dbReference>
<keyword evidence="5" id="KW-1185">Reference proteome</keyword>
<reference evidence="5" key="1">
    <citation type="submission" date="2011-12" db="EMBL/GenBank/DDBJ databases">
        <title>The Draft Genome of Lepisosteus oculatus.</title>
        <authorList>
            <consortium name="The Broad Institute Genome Assembly &amp; Analysis Group"/>
            <consortium name="Computational R&amp;D Group"/>
            <consortium name="and Sequencing Platform"/>
            <person name="Di Palma F."/>
            <person name="Alfoldi J."/>
            <person name="Johnson J."/>
            <person name="Berlin A."/>
            <person name="Gnerre S."/>
            <person name="Jaffe D."/>
            <person name="MacCallum I."/>
            <person name="Young S."/>
            <person name="Walker B.J."/>
            <person name="Lander E.S."/>
            <person name="Lindblad-Toh K."/>
        </authorList>
    </citation>
    <scope>NUCLEOTIDE SEQUENCE [LARGE SCALE GENOMIC DNA]</scope>
</reference>
<dbReference type="STRING" id="7918.ENSLOCP00000009645"/>
<dbReference type="Proteomes" id="UP000018468">
    <property type="component" value="Linkage group LG26"/>
</dbReference>
<dbReference type="InterPro" id="IPR036465">
    <property type="entry name" value="vWFA_dom_sf"/>
</dbReference>
<reference evidence="4" key="3">
    <citation type="submission" date="2025-09" db="UniProtKB">
        <authorList>
            <consortium name="Ensembl"/>
        </authorList>
    </citation>
    <scope>IDENTIFICATION</scope>
</reference>
<dbReference type="InterPro" id="IPR002035">
    <property type="entry name" value="VWF_A"/>
</dbReference>
<feature type="domain" description="VIT" evidence="3">
    <location>
        <begin position="2"/>
        <end position="137"/>
    </location>
</feature>
<evidence type="ECO:0000313" key="4">
    <source>
        <dbReference type="Ensembl" id="ENSLOCP00000009645.1"/>
    </source>
</evidence>
<protein>
    <recommendedName>
        <fullName evidence="6">von Willebrand factor A domain containing 5A</fullName>
    </recommendedName>
</protein>
<dbReference type="InterPro" id="IPR013694">
    <property type="entry name" value="VIT"/>
</dbReference>
<dbReference type="InParanoid" id="W5MMN6"/>
<dbReference type="HOGENOM" id="CLU_003826_4_0_1"/>